<feature type="compositionally biased region" description="Acidic residues" evidence="1">
    <location>
        <begin position="200"/>
        <end position="210"/>
    </location>
</feature>
<feature type="region of interest" description="Disordered" evidence="1">
    <location>
        <begin position="25"/>
        <end position="229"/>
    </location>
</feature>
<dbReference type="Proteomes" id="UP000557566">
    <property type="component" value="Unassembled WGS sequence"/>
</dbReference>
<evidence type="ECO:0008006" key="4">
    <source>
        <dbReference type="Google" id="ProtNLM"/>
    </source>
</evidence>
<dbReference type="EMBL" id="JAAVMX010000004">
    <property type="protein sequence ID" value="KAF4509648.1"/>
    <property type="molecule type" value="Genomic_DNA"/>
</dbReference>
<sequence>MPSVKRLASSSILQFDSFTRRVQQLEKSVKTTSAKSRLAMARTKEDAITTSDLPPRRRGRPAKASTDGAVKKAYVPTGRPRGRPKSGNPPQPAKVYVPTGRPRGRPPGSGKKKKAPAKAAKATTDSAPASASKPKATGVPGKRGRPRKSDVAAAPSPVADTPKPKGKRGRPPKKSLEPKPDADDFEDLVGTDVAEPLSDVADDAAGPDDDVAGRNDGATDSGEESEPLE</sequence>
<dbReference type="Pfam" id="PF02178">
    <property type="entry name" value="AT_hook"/>
    <property type="match status" value="5"/>
</dbReference>
<dbReference type="InterPro" id="IPR017956">
    <property type="entry name" value="AT_hook_DNA-bd_motif"/>
</dbReference>
<name>A0A8H4PSJ4_9HYPO</name>
<evidence type="ECO:0000256" key="1">
    <source>
        <dbReference type="SAM" id="MobiDB-lite"/>
    </source>
</evidence>
<dbReference type="AlphaFoldDB" id="A0A8H4PSJ4"/>
<protein>
    <recommendedName>
        <fullName evidence="4">AT hook, DNA-binding motif protein</fullName>
    </recommendedName>
</protein>
<keyword evidence="3" id="KW-1185">Reference proteome</keyword>
<feature type="compositionally biased region" description="Low complexity" evidence="1">
    <location>
        <begin position="98"/>
        <end position="109"/>
    </location>
</feature>
<feature type="compositionally biased region" description="Basic residues" evidence="1">
    <location>
        <begin position="164"/>
        <end position="173"/>
    </location>
</feature>
<reference evidence="2 3" key="1">
    <citation type="journal article" date="2020" name="Genome Biol. Evol.">
        <title>A new high-quality draft genome assembly of the Chinese cordyceps Ophiocordyceps sinensis.</title>
        <authorList>
            <person name="Shu R."/>
            <person name="Zhang J."/>
            <person name="Meng Q."/>
            <person name="Zhang H."/>
            <person name="Zhou G."/>
            <person name="Li M."/>
            <person name="Wu P."/>
            <person name="Zhao Y."/>
            <person name="Chen C."/>
            <person name="Qin Q."/>
        </authorList>
    </citation>
    <scope>NUCLEOTIDE SEQUENCE [LARGE SCALE GENOMIC DNA]</scope>
    <source>
        <strain evidence="2 3">IOZ07</strain>
    </source>
</reference>
<dbReference type="SMART" id="SM00384">
    <property type="entry name" value="AT_hook"/>
    <property type="match status" value="5"/>
</dbReference>
<dbReference type="OrthoDB" id="4928183at2759"/>
<dbReference type="GO" id="GO:0003677">
    <property type="term" value="F:DNA binding"/>
    <property type="evidence" value="ECO:0007669"/>
    <property type="project" value="InterPro"/>
</dbReference>
<organism evidence="2 3">
    <name type="scientific">Ophiocordyceps sinensis</name>
    <dbReference type="NCBI Taxonomy" id="72228"/>
    <lineage>
        <taxon>Eukaryota</taxon>
        <taxon>Fungi</taxon>
        <taxon>Dikarya</taxon>
        <taxon>Ascomycota</taxon>
        <taxon>Pezizomycotina</taxon>
        <taxon>Sordariomycetes</taxon>
        <taxon>Hypocreomycetidae</taxon>
        <taxon>Hypocreales</taxon>
        <taxon>Ophiocordycipitaceae</taxon>
        <taxon>Ophiocordyceps</taxon>
    </lineage>
</organism>
<accession>A0A8H4PSJ4</accession>
<gene>
    <name evidence="2" type="ORF">G6O67_003796</name>
</gene>
<proteinExistence type="predicted"/>
<dbReference type="PRINTS" id="PR00929">
    <property type="entry name" value="ATHOOK"/>
</dbReference>
<evidence type="ECO:0000313" key="2">
    <source>
        <dbReference type="EMBL" id="KAF4509648.1"/>
    </source>
</evidence>
<feature type="compositionally biased region" description="Low complexity" evidence="1">
    <location>
        <begin position="117"/>
        <end position="137"/>
    </location>
</feature>
<comment type="caution">
    <text evidence="2">The sequence shown here is derived from an EMBL/GenBank/DDBJ whole genome shotgun (WGS) entry which is preliminary data.</text>
</comment>
<evidence type="ECO:0000313" key="3">
    <source>
        <dbReference type="Proteomes" id="UP000557566"/>
    </source>
</evidence>